<evidence type="ECO:0000256" key="3">
    <source>
        <dbReference type="ARBA" id="ARBA00022833"/>
    </source>
</evidence>
<feature type="region of interest" description="Disordered" evidence="5">
    <location>
        <begin position="573"/>
        <end position="608"/>
    </location>
</feature>
<dbReference type="STRING" id="1806994.A0A507CIX3"/>
<dbReference type="SUPFAM" id="SSF161219">
    <property type="entry name" value="CHY zinc finger-like"/>
    <property type="match status" value="1"/>
</dbReference>
<feature type="compositionally biased region" description="Polar residues" evidence="5">
    <location>
        <begin position="311"/>
        <end position="321"/>
    </location>
</feature>
<evidence type="ECO:0000256" key="4">
    <source>
        <dbReference type="PROSITE-ProRule" id="PRU00601"/>
    </source>
</evidence>
<keyword evidence="1" id="KW-0479">Metal-binding</keyword>
<evidence type="ECO:0000256" key="1">
    <source>
        <dbReference type="ARBA" id="ARBA00022723"/>
    </source>
</evidence>
<dbReference type="AlphaFoldDB" id="A0A507CIX3"/>
<keyword evidence="8" id="KW-1185">Reference proteome</keyword>
<dbReference type="InterPro" id="IPR008913">
    <property type="entry name" value="Znf_CHY"/>
</dbReference>
<feature type="region of interest" description="Disordered" evidence="5">
    <location>
        <begin position="278"/>
        <end position="321"/>
    </location>
</feature>
<reference evidence="7 8" key="1">
    <citation type="journal article" date="2019" name="Sci. Rep.">
        <title>Comparative genomics of chytrid fungi reveal insights into the obligate biotrophic and pathogenic lifestyle of Synchytrium endobioticum.</title>
        <authorList>
            <person name="van de Vossenberg B.T.L.H."/>
            <person name="Warris S."/>
            <person name="Nguyen H.D.T."/>
            <person name="van Gent-Pelzer M.P.E."/>
            <person name="Joly D.L."/>
            <person name="van de Geest H.C."/>
            <person name="Bonants P.J.M."/>
            <person name="Smith D.S."/>
            <person name="Levesque C.A."/>
            <person name="van der Lee T.A.J."/>
        </authorList>
    </citation>
    <scope>NUCLEOTIDE SEQUENCE [LARGE SCALE GENOMIC DNA]</scope>
    <source>
        <strain evidence="7 8">JEL517</strain>
    </source>
</reference>
<evidence type="ECO:0000313" key="7">
    <source>
        <dbReference type="EMBL" id="TPX37705.1"/>
    </source>
</evidence>
<dbReference type="GO" id="GO:0008270">
    <property type="term" value="F:zinc ion binding"/>
    <property type="evidence" value="ECO:0007669"/>
    <property type="project" value="UniProtKB-KW"/>
</dbReference>
<feature type="compositionally biased region" description="Polar residues" evidence="5">
    <location>
        <begin position="24"/>
        <end position="44"/>
    </location>
</feature>
<dbReference type="GeneID" id="42001758"/>
<name>A0A507CIX3_9FUNG</name>
<keyword evidence="3" id="KW-0862">Zinc</keyword>
<keyword evidence="2 4" id="KW-0863">Zinc-finger</keyword>
<evidence type="ECO:0000313" key="8">
    <source>
        <dbReference type="Proteomes" id="UP000319731"/>
    </source>
</evidence>
<protein>
    <recommendedName>
        <fullName evidence="6">CHY-type domain-containing protein</fullName>
    </recommendedName>
</protein>
<organism evidence="7 8">
    <name type="scientific">Synchytrium microbalum</name>
    <dbReference type="NCBI Taxonomy" id="1806994"/>
    <lineage>
        <taxon>Eukaryota</taxon>
        <taxon>Fungi</taxon>
        <taxon>Fungi incertae sedis</taxon>
        <taxon>Chytridiomycota</taxon>
        <taxon>Chytridiomycota incertae sedis</taxon>
        <taxon>Chytridiomycetes</taxon>
        <taxon>Synchytriales</taxon>
        <taxon>Synchytriaceae</taxon>
        <taxon>Synchytrium</taxon>
    </lineage>
</organism>
<gene>
    <name evidence="7" type="ORF">SmJEL517_g00532</name>
</gene>
<evidence type="ECO:0000256" key="2">
    <source>
        <dbReference type="ARBA" id="ARBA00022771"/>
    </source>
</evidence>
<evidence type="ECO:0000259" key="6">
    <source>
        <dbReference type="PROSITE" id="PS51266"/>
    </source>
</evidence>
<dbReference type="OrthoDB" id="10253329at2759"/>
<feature type="domain" description="CHY-type" evidence="6">
    <location>
        <begin position="497"/>
        <end position="564"/>
    </location>
</feature>
<feature type="region of interest" description="Disordered" evidence="5">
    <location>
        <begin position="1"/>
        <end position="66"/>
    </location>
</feature>
<feature type="compositionally biased region" description="Low complexity" evidence="5">
    <location>
        <begin position="278"/>
        <end position="300"/>
    </location>
</feature>
<dbReference type="PROSITE" id="PS51266">
    <property type="entry name" value="ZF_CHY"/>
    <property type="match status" value="1"/>
</dbReference>
<proteinExistence type="predicted"/>
<dbReference type="RefSeq" id="XP_031027616.1">
    <property type="nucleotide sequence ID" value="XM_031166461.1"/>
</dbReference>
<dbReference type="Proteomes" id="UP000319731">
    <property type="component" value="Unassembled WGS sequence"/>
</dbReference>
<sequence>MASEIKEKQLASGIKISITKRLPNPSSTVPDATANVQPSTQSKARQPKSFPLPKAPTKSQSSVNPSAVSVSEPVVAASSNTVAPNGAATPSTSTLAVPAARSLRPVVARTPVARPTNIGLAQKLESAETPLEKAALIRDVEMVQLQKRFPKGITDTERFTFSMAPSDPDFPFDLESIDLALNIPRTYPITPATLVVNSTIIPQHLIKAVSLGWNRKASVSTSMQDKNRLTLLQLVNWLDVNLERLLIGREEPAPKLIVVNHKSRQADVVDDGLTTTTDIDNVASQGTESSDSQSESSSDSQTEDGDGTGEQSTANEEGQITGTAHRGTQIRFILPTLTNIALLRTSTIQLLTTCHKCHIQIPITINSTQFNQDVWWTCNRCSSDVGCRLRPTYCFAGESNLGYIDLHDIGVSDVLTSTYIATCGTCDSTIVFKNQTRGGLVTHTCEQCHSKLTLGIDEVKFVKLQAAVLSKTSASSVLPQKKKKRVKDDVNLVVGEPLPKTGNCSHYKHSHRWFRFACCGRLYPCDLCHEEQNPDGHEMVFGSRMVCGYCSREQRVGNECVCGKSVTRIRGTGHWEGGQGTRDRTLMSRNESRKFAGLSKTTSRKSRK</sequence>
<evidence type="ECO:0000256" key="5">
    <source>
        <dbReference type="SAM" id="MobiDB-lite"/>
    </source>
</evidence>
<comment type="caution">
    <text evidence="7">The sequence shown here is derived from an EMBL/GenBank/DDBJ whole genome shotgun (WGS) entry which is preliminary data.</text>
</comment>
<dbReference type="Pfam" id="PF05495">
    <property type="entry name" value="zf-CHY"/>
    <property type="match status" value="1"/>
</dbReference>
<dbReference type="InterPro" id="IPR037274">
    <property type="entry name" value="Znf_CHY_sf"/>
</dbReference>
<feature type="compositionally biased region" description="Basic and acidic residues" evidence="5">
    <location>
        <begin position="581"/>
        <end position="594"/>
    </location>
</feature>
<dbReference type="EMBL" id="QEAO01000002">
    <property type="protein sequence ID" value="TPX37705.1"/>
    <property type="molecule type" value="Genomic_DNA"/>
</dbReference>
<accession>A0A507CIX3</accession>